<reference evidence="1" key="1">
    <citation type="submission" date="2023-10" db="EMBL/GenBank/DDBJ databases">
        <authorList>
            <person name="Rodriguez Cubillos JULIANA M."/>
            <person name="De Vega J."/>
        </authorList>
    </citation>
    <scope>NUCLEOTIDE SEQUENCE</scope>
</reference>
<dbReference type="EMBL" id="CASHSV030000311">
    <property type="protein sequence ID" value="CAJ2660416.1"/>
    <property type="molecule type" value="Genomic_DNA"/>
</dbReference>
<keyword evidence="2" id="KW-1185">Reference proteome</keyword>
<dbReference type="Proteomes" id="UP001177021">
    <property type="component" value="Unassembled WGS sequence"/>
</dbReference>
<proteinExistence type="predicted"/>
<accession>A0ACB0KTH4</accession>
<evidence type="ECO:0000313" key="2">
    <source>
        <dbReference type="Proteomes" id="UP001177021"/>
    </source>
</evidence>
<gene>
    <name evidence="1" type="ORF">MILVUS5_LOCUS26375</name>
</gene>
<organism evidence="1 2">
    <name type="scientific">Trifolium pratense</name>
    <name type="common">Red clover</name>
    <dbReference type="NCBI Taxonomy" id="57577"/>
    <lineage>
        <taxon>Eukaryota</taxon>
        <taxon>Viridiplantae</taxon>
        <taxon>Streptophyta</taxon>
        <taxon>Embryophyta</taxon>
        <taxon>Tracheophyta</taxon>
        <taxon>Spermatophyta</taxon>
        <taxon>Magnoliopsida</taxon>
        <taxon>eudicotyledons</taxon>
        <taxon>Gunneridae</taxon>
        <taxon>Pentapetalae</taxon>
        <taxon>rosids</taxon>
        <taxon>fabids</taxon>
        <taxon>Fabales</taxon>
        <taxon>Fabaceae</taxon>
        <taxon>Papilionoideae</taxon>
        <taxon>50 kb inversion clade</taxon>
        <taxon>NPAAA clade</taxon>
        <taxon>Hologalegina</taxon>
        <taxon>IRL clade</taxon>
        <taxon>Trifolieae</taxon>
        <taxon>Trifolium</taxon>
    </lineage>
</organism>
<comment type="caution">
    <text evidence="1">The sequence shown here is derived from an EMBL/GenBank/DDBJ whole genome shotgun (WGS) entry which is preliminary data.</text>
</comment>
<protein>
    <submittedName>
        <fullName evidence="1">Uncharacterized protein</fullName>
    </submittedName>
</protein>
<evidence type="ECO:0000313" key="1">
    <source>
        <dbReference type="EMBL" id="CAJ2660416.1"/>
    </source>
</evidence>
<sequence>MSSTVSRAWTAAASVGVVEALKDQGICRWNHTLKSVQNHLKNNVRSLSQAKKLSSASSSSTIVSNSIRQKENAKQSEESLRTVMYLSCWGPN</sequence>
<name>A0ACB0KTH4_TRIPR</name>